<dbReference type="GO" id="GO:0009231">
    <property type="term" value="P:riboflavin biosynthetic process"/>
    <property type="evidence" value="ECO:0007669"/>
    <property type="project" value="UniProtKB-UniRule"/>
</dbReference>
<keyword evidence="9" id="KW-1185">Reference proteome</keyword>
<keyword evidence="5 7" id="KW-0808">Transferase</keyword>
<dbReference type="Proteomes" id="UP000027616">
    <property type="component" value="Chromosome I"/>
</dbReference>
<dbReference type="InterPro" id="IPR036467">
    <property type="entry name" value="LS/RS_sf"/>
</dbReference>
<dbReference type="PANTHER" id="PTHR21058">
    <property type="entry name" value="6,7-DIMETHYL-8-RIBITYLLUMAZINE SYNTHASE DMRL SYNTHASE LUMAZINE SYNTHASE"/>
    <property type="match status" value="1"/>
</dbReference>
<dbReference type="CDD" id="cd09209">
    <property type="entry name" value="Lumazine_synthase-I"/>
    <property type="match status" value="1"/>
</dbReference>
<evidence type="ECO:0000313" key="9">
    <source>
        <dbReference type="Proteomes" id="UP000027616"/>
    </source>
</evidence>
<dbReference type="EC" id="2.5.1.78" evidence="3 7"/>
<dbReference type="GO" id="GO:0009349">
    <property type="term" value="C:riboflavin synthase complex"/>
    <property type="evidence" value="ECO:0007669"/>
    <property type="project" value="UniProtKB-UniRule"/>
</dbReference>
<organism evidence="8 9">
    <name type="scientific">Mucinivorans hirudinis</name>
    <dbReference type="NCBI Taxonomy" id="1433126"/>
    <lineage>
        <taxon>Bacteria</taxon>
        <taxon>Pseudomonadati</taxon>
        <taxon>Bacteroidota</taxon>
        <taxon>Bacteroidia</taxon>
        <taxon>Bacteroidales</taxon>
        <taxon>Rikenellaceae</taxon>
        <taxon>Mucinivorans</taxon>
    </lineage>
</organism>
<dbReference type="InterPro" id="IPR002180">
    <property type="entry name" value="LS/RS"/>
</dbReference>
<evidence type="ECO:0000256" key="4">
    <source>
        <dbReference type="ARBA" id="ARBA00022619"/>
    </source>
</evidence>
<feature type="binding site" evidence="7">
    <location>
        <position position="146"/>
    </location>
    <ligand>
        <name>5-amino-6-(D-ribitylamino)uracil</name>
        <dbReference type="ChEBI" id="CHEBI:15934"/>
    </ligand>
</feature>
<dbReference type="Pfam" id="PF00885">
    <property type="entry name" value="DMRL_synthase"/>
    <property type="match status" value="1"/>
</dbReference>
<feature type="binding site" evidence="7">
    <location>
        <position position="55"/>
    </location>
    <ligand>
        <name>5-amino-6-(D-ribitylamino)uracil</name>
        <dbReference type="ChEBI" id="CHEBI:15934"/>
    </ligand>
</feature>
<feature type="binding site" evidence="7">
    <location>
        <begin position="89"/>
        <end position="91"/>
    </location>
    <ligand>
        <name>5-amino-6-(D-ribitylamino)uracil</name>
        <dbReference type="ChEBI" id="CHEBI:15934"/>
    </ligand>
</feature>
<dbReference type="KEGG" id="rbc:BN938_2995"/>
<proteinExistence type="inferred from homology"/>
<dbReference type="GO" id="GO:0000906">
    <property type="term" value="F:6,7-dimethyl-8-ribityllumazine synthase activity"/>
    <property type="evidence" value="ECO:0007669"/>
    <property type="project" value="UniProtKB-UniRule"/>
</dbReference>
<evidence type="ECO:0000256" key="1">
    <source>
        <dbReference type="ARBA" id="ARBA00004917"/>
    </source>
</evidence>
<comment type="catalytic activity">
    <reaction evidence="6 7">
        <text>(2S)-2-hydroxy-3-oxobutyl phosphate + 5-amino-6-(D-ribitylamino)uracil = 6,7-dimethyl-8-(1-D-ribityl)lumazine + phosphate + 2 H2O + H(+)</text>
        <dbReference type="Rhea" id="RHEA:26152"/>
        <dbReference type="ChEBI" id="CHEBI:15377"/>
        <dbReference type="ChEBI" id="CHEBI:15378"/>
        <dbReference type="ChEBI" id="CHEBI:15934"/>
        <dbReference type="ChEBI" id="CHEBI:43474"/>
        <dbReference type="ChEBI" id="CHEBI:58201"/>
        <dbReference type="ChEBI" id="CHEBI:58830"/>
        <dbReference type="EC" id="2.5.1.78"/>
    </reaction>
</comment>
<accession>A0A060RBR4</accession>
<comment type="similarity">
    <text evidence="2 7">Belongs to the DMRL synthase family.</text>
</comment>
<dbReference type="STRING" id="1433126.BN938_2995"/>
<evidence type="ECO:0000256" key="6">
    <source>
        <dbReference type="ARBA" id="ARBA00048785"/>
    </source>
</evidence>
<comment type="pathway">
    <text evidence="1 7">Cofactor biosynthesis; riboflavin biosynthesis; riboflavin from 2-hydroxy-3-oxobutyl phosphate and 5-amino-6-(D-ribitylamino)uracil: step 1/2.</text>
</comment>
<dbReference type="HAMAP" id="MF_00178">
    <property type="entry name" value="Lumazine_synth"/>
    <property type="match status" value="1"/>
</dbReference>
<protein>
    <recommendedName>
        <fullName evidence="3 7">6,7-dimethyl-8-ribityllumazine synthase</fullName>
        <shortName evidence="7">DMRL synthase</shortName>
        <shortName evidence="7">LS</shortName>
        <shortName evidence="7">Lumazine synthase</shortName>
        <ecNumber evidence="3 7">2.5.1.78</ecNumber>
    </recommendedName>
</protein>
<evidence type="ECO:0000313" key="8">
    <source>
        <dbReference type="EMBL" id="CDN33060.1"/>
    </source>
</evidence>
<feature type="binding site" evidence="7">
    <location>
        <begin position="118"/>
        <end position="119"/>
    </location>
    <ligand>
        <name>(2S)-2-hydroxy-3-oxobutyl phosphate</name>
        <dbReference type="ChEBI" id="CHEBI:58830"/>
    </ligand>
</feature>
<sequence length="200" mass="21910">MSRRTNYGLRDCGFTRYYEQENLIVVATNLKNLSHFERPVPSASDMRVGIVVAEWNSAITGALLEGAVKTLRAAGCREENIIVKWVPGTFELPMGAQFFAEYSNVDGVIALGCVIRGETPHFDYVCQGVTIGITQLQLSWSMPVAFGVLTVENSEQAEERAGGKHGNKGDEAAATLIKMVALQRSMEFEDNNIDFGSVVN</sequence>
<evidence type="ECO:0000256" key="2">
    <source>
        <dbReference type="ARBA" id="ARBA00007424"/>
    </source>
</evidence>
<dbReference type="HOGENOM" id="CLU_089358_1_2_10"/>
<dbReference type="GO" id="GO:0005829">
    <property type="term" value="C:cytosol"/>
    <property type="evidence" value="ECO:0007669"/>
    <property type="project" value="TreeGrafter"/>
</dbReference>
<feature type="binding site" evidence="7">
    <location>
        <begin position="113"/>
        <end position="115"/>
    </location>
    <ligand>
        <name>5-amino-6-(D-ribitylamino)uracil</name>
        <dbReference type="ChEBI" id="CHEBI:15934"/>
    </ligand>
</feature>
<dbReference type="UniPathway" id="UPA00275">
    <property type="reaction ID" value="UER00404"/>
</dbReference>
<name>A0A060RBR4_9BACT</name>
<keyword evidence="4 7" id="KW-0686">Riboflavin biosynthesis</keyword>
<dbReference type="NCBIfam" id="TIGR00114">
    <property type="entry name" value="lumazine-synth"/>
    <property type="match status" value="1"/>
</dbReference>
<dbReference type="Gene3D" id="3.40.50.960">
    <property type="entry name" value="Lumazine/riboflavin synthase"/>
    <property type="match status" value="1"/>
</dbReference>
<dbReference type="AlphaFoldDB" id="A0A060RBR4"/>
<reference evidence="8 9" key="1">
    <citation type="journal article" date="2015" name="Genome Announc.">
        <title>Complete Genome Sequence of the Novel Leech Symbiont Mucinivorans hirudinis M3T.</title>
        <authorList>
            <person name="Nelson M.C."/>
            <person name="Bomar L."/>
            <person name="Graf J."/>
        </authorList>
    </citation>
    <scope>NUCLEOTIDE SEQUENCE [LARGE SCALE GENOMIC DNA]</scope>
    <source>
        <strain evidence="9">M3</strain>
    </source>
</reference>
<gene>
    <name evidence="7" type="primary">ribH</name>
    <name evidence="8" type="ORF">BN938_2995</name>
</gene>
<evidence type="ECO:0000256" key="7">
    <source>
        <dbReference type="HAMAP-Rule" id="MF_00178"/>
    </source>
</evidence>
<evidence type="ECO:0000256" key="3">
    <source>
        <dbReference type="ARBA" id="ARBA00012664"/>
    </source>
</evidence>
<dbReference type="InterPro" id="IPR034964">
    <property type="entry name" value="LS"/>
</dbReference>
<feature type="active site" description="Proton donor" evidence="7">
    <location>
        <position position="121"/>
    </location>
</feature>
<dbReference type="PANTHER" id="PTHR21058:SF0">
    <property type="entry name" value="6,7-DIMETHYL-8-RIBITYLLUMAZINE SYNTHASE"/>
    <property type="match status" value="1"/>
</dbReference>
<dbReference type="eggNOG" id="COG0054">
    <property type="taxonomic scope" value="Bacteria"/>
</dbReference>
<dbReference type="EMBL" id="HG934468">
    <property type="protein sequence ID" value="CDN33060.1"/>
    <property type="molecule type" value="Genomic_DNA"/>
</dbReference>
<feature type="binding site" evidence="7">
    <location>
        <position position="160"/>
    </location>
    <ligand>
        <name>(2S)-2-hydroxy-3-oxobutyl phosphate</name>
        <dbReference type="ChEBI" id="CHEBI:58830"/>
    </ligand>
</feature>
<dbReference type="SUPFAM" id="SSF52121">
    <property type="entry name" value="Lumazine synthase"/>
    <property type="match status" value="1"/>
</dbReference>
<dbReference type="PATRIC" id="fig|1433126.3.peg.2966"/>
<comment type="function">
    <text evidence="7">Catalyzes the formation of 6,7-dimethyl-8-ribityllumazine by condensation of 5-amino-6-(D-ribitylamino)uracil with 3,4-dihydroxy-2-butanone 4-phosphate. This is the penultimate step in the biosynthesis of riboflavin.</text>
</comment>
<evidence type="ECO:0000256" key="5">
    <source>
        <dbReference type="ARBA" id="ARBA00022679"/>
    </source>
</evidence>